<evidence type="ECO:0000256" key="11">
    <source>
        <dbReference type="SAM" id="SignalP"/>
    </source>
</evidence>
<evidence type="ECO:0000256" key="3">
    <source>
        <dbReference type="ARBA" id="ARBA00022679"/>
    </source>
</evidence>
<feature type="compositionally biased region" description="Polar residues" evidence="9">
    <location>
        <begin position="380"/>
        <end position="392"/>
    </location>
</feature>
<sequence>MTAGDRPRRCSCSLLALLLSFLLLLRTDAADYAKICELQYSPLVSLEYDPVTGQISLANDSTTENDGQRVLSLGKSPRRAQLGSLVNGSKKFLRGGRLLDSSLFSNETVATNTSTTTEKIFYNARSCPCDKSGRTYCIVDGRIGSVPMPDACGIPWADNIHDLGKLNDHNLTESAMYNALEIGCFQLDSQVVFSRNAWPVIFLWYGALLLFLLATSNGKFARGYVVHKLCPRLRTNELQVERIMAQRNDTRNRMHMASLRDAQHMSERPERFLARSPRVRIPSGLSWRSGISDEEQRHESTRWWLQQAELMGIITRAVQPQQVEYVLKTRAFNAERERARRSRMRQISAISNATSDECDHNHDAASCTVPRCKSRKEAGGSSTRETVATTFSESDEEHTLNETHQGPDAPPPIVLPQSIYCEEDDIEVFDCSICLTEIEDGEQVGILPCIHIFHVDCLRQWITRKNACPLCQITEIASPRPVEIETGRRVPPATDETTTAEGHVPNAEEGISNHEISTANATANNATQIGTPWQLLNPFTSTLDRSTLIDMEQRRFRREQIQIQQGRQRRRSPREGFVINLSRR</sequence>
<dbReference type="GO" id="GO:0061630">
    <property type="term" value="F:ubiquitin protein ligase activity"/>
    <property type="evidence" value="ECO:0007669"/>
    <property type="project" value="UniProtKB-EC"/>
</dbReference>
<keyword evidence="5 8" id="KW-0863">Zinc-finger</keyword>
<keyword evidence="4" id="KW-0479">Metal-binding</keyword>
<dbReference type="InterPro" id="IPR011016">
    <property type="entry name" value="Znf_RING-CH"/>
</dbReference>
<evidence type="ECO:0000256" key="10">
    <source>
        <dbReference type="SAM" id="Phobius"/>
    </source>
</evidence>
<keyword evidence="10" id="KW-0472">Membrane</keyword>
<keyword evidence="7" id="KW-0862">Zinc</keyword>
<dbReference type="AlphaFoldDB" id="A0ABD3LZE7"/>
<name>A0ABD3LZE7_9STRA</name>
<keyword evidence="10" id="KW-0812">Transmembrane</keyword>
<keyword evidence="11" id="KW-0732">Signal</keyword>
<gene>
    <name evidence="13" type="ORF">ACHAWU_004577</name>
</gene>
<keyword evidence="14" id="KW-1185">Reference proteome</keyword>
<evidence type="ECO:0000259" key="12">
    <source>
        <dbReference type="PROSITE" id="PS50089"/>
    </source>
</evidence>
<accession>A0ABD3LZE7</accession>
<dbReference type="Proteomes" id="UP001530293">
    <property type="component" value="Unassembled WGS sequence"/>
</dbReference>
<dbReference type="InterPro" id="IPR001841">
    <property type="entry name" value="Znf_RING"/>
</dbReference>
<evidence type="ECO:0000256" key="9">
    <source>
        <dbReference type="SAM" id="MobiDB-lite"/>
    </source>
</evidence>
<dbReference type="EMBL" id="JALLBG020000272">
    <property type="protein sequence ID" value="KAL3757145.1"/>
    <property type="molecule type" value="Genomic_DNA"/>
</dbReference>
<dbReference type="SMART" id="SM00184">
    <property type="entry name" value="RING"/>
    <property type="match status" value="1"/>
</dbReference>
<organism evidence="13 14">
    <name type="scientific">Discostella pseudostelligera</name>
    <dbReference type="NCBI Taxonomy" id="259834"/>
    <lineage>
        <taxon>Eukaryota</taxon>
        <taxon>Sar</taxon>
        <taxon>Stramenopiles</taxon>
        <taxon>Ochrophyta</taxon>
        <taxon>Bacillariophyta</taxon>
        <taxon>Coscinodiscophyceae</taxon>
        <taxon>Thalassiosirophycidae</taxon>
        <taxon>Stephanodiscales</taxon>
        <taxon>Stephanodiscaceae</taxon>
        <taxon>Discostella</taxon>
    </lineage>
</organism>
<dbReference type="PANTHER" id="PTHR22937">
    <property type="entry name" value="E3 UBIQUITIN-PROTEIN LIGASE RNF165"/>
    <property type="match status" value="1"/>
</dbReference>
<dbReference type="SMART" id="SM00744">
    <property type="entry name" value="RINGv"/>
    <property type="match status" value="1"/>
</dbReference>
<keyword evidence="6" id="KW-0833">Ubl conjugation pathway</keyword>
<keyword evidence="10" id="KW-1133">Transmembrane helix</keyword>
<dbReference type="PROSITE" id="PS50089">
    <property type="entry name" value="ZF_RING_2"/>
    <property type="match status" value="1"/>
</dbReference>
<evidence type="ECO:0000313" key="13">
    <source>
        <dbReference type="EMBL" id="KAL3757145.1"/>
    </source>
</evidence>
<proteinExistence type="predicted"/>
<keyword evidence="3" id="KW-0808">Transferase</keyword>
<evidence type="ECO:0000256" key="6">
    <source>
        <dbReference type="ARBA" id="ARBA00022786"/>
    </source>
</evidence>
<feature type="chain" id="PRO_5044810069" description="RING-type E3 ubiquitin transferase" evidence="11">
    <location>
        <begin position="30"/>
        <end position="584"/>
    </location>
</feature>
<comment type="caution">
    <text evidence="13">The sequence shown here is derived from an EMBL/GenBank/DDBJ whole genome shotgun (WGS) entry which is preliminary data.</text>
</comment>
<evidence type="ECO:0000256" key="2">
    <source>
        <dbReference type="ARBA" id="ARBA00012483"/>
    </source>
</evidence>
<dbReference type="Pfam" id="PF13639">
    <property type="entry name" value="zf-RING_2"/>
    <property type="match status" value="1"/>
</dbReference>
<feature type="transmembrane region" description="Helical" evidence="10">
    <location>
        <begin position="197"/>
        <end position="214"/>
    </location>
</feature>
<dbReference type="SUPFAM" id="SSF57850">
    <property type="entry name" value="RING/U-box"/>
    <property type="match status" value="1"/>
</dbReference>
<protein>
    <recommendedName>
        <fullName evidence="2">RING-type E3 ubiquitin transferase</fullName>
        <ecNumber evidence="2">2.3.2.27</ecNumber>
    </recommendedName>
</protein>
<dbReference type="PANTHER" id="PTHR22937:SF65">
    <property type="entry name" value="E3 UBIQUITIN-PROTEIN LIGASE ARK2C"/>
    <property type="match status" value="1"/>
</dbReference>
<feature type="signal peptide" evidence="11">
    <location>
        <begin position="1"/>
        <end position="29"/>
    </location>
</feature>
<evidence type="ECO:0000256" key="5">
    <source>
        <dbReference type="ARBA" id="ARBA00022771"/>
    </source>
</evidence>
<evidence type="ECO:0000313" key="14">
    <source>
        <dbReference type="Proteomes" id="UP001530293"/>
    </source>
</evidence>
<dbReference type="InterPro" id="IPR013083">
    <property type="entry name" value="Znf_RING/FYVE/PHD"/>
</dbReference>
<feature type="domain" description="RING-type" evidence="12">
    <location>
        <begin position="431"/>
        <end position="472"/>
    </location>
</feature>
<evidence type="ECO:0000256" key="1">
    <source>
        <dbReference type="ARBA" id="ARBA00000900"/>
    </source>
</evidence>
<evidence type="ECO:0000256" key="8">
    <source>
        <dbReference type="PROSITE-ProRule" id="PRU00175"/>
    </source>
</evidence>
<evidence type="ECO:0000256" key="4">
    <source>
        <dbReference type="ARBA" id="ARBA00022723"/>
    </source>
</evidence>
<evidence type="ECO:0000256" key="7">
    <source>
        <dbReference type="ARBA" id="ARBA00022833"/>
    </source>
</evidence>
<dbReference type="GO" id="GO:0008270">
    <property type="term" value="F:zinc ion binding"/>
    <property type="evidence" value="ECO:0007669"/>
    <property type="project" value="UniProtKB-KW"/>
</dbReference>
<dbReference type="CDD" id="cd16454">
    <property type="entry name" value="RING-H2_PA-TM-RING"/>
    <property type="match status" value="1"/>
</dbReference>
<dbReference type="InterPro" id="IPR045191">
    <property type="entry name" value="MBR1/2-like"/>
</dbReference>
<feature type="region of interest" description="Disordered" evidence="9">
    <location>
        <begin position="562"/>
        <end position="584"/>
    </location>
</feature>
<comment type="catalytic activity">
    <reaction evidence="1">
        <text>S-ubiquitinyl-[E2 ubiquitin-conjugating enzyme]-L-cysteine + [acceptor protein]-L-lysine = [E2 ubiquitin-conjugating enzyme]-L-cysteine + N(6)-ubiquitinyl-[acceptor protein]-L-lysine.</text>
        <dbReference type="EC" id="2.3.2.27"/>
    </reaction>
</comment>
<reference evidence="13 14" key="1">
    <citation type="submission" date="2024-10" db="EMBL/GenBank/DDBJ databases">
        <title>Updated reference genomes for cyclostephanoid diatoms.</title>
        <authorList>
            <person name="Roberts W.R."/>
            <person name="Alverson A.J."/>
        </authorList>
    </citation>
    <scope>NUCLEOTIDE SEQUENCE [LARGE SCALE GENOMIC DNA]</scope>
    <source>
        <strain evidence="13 14">AJA232-27</strain>
    </source>
</reference>
<dbReference type="Gene3D" id="3.30.40.10">
    <property type="entry name" value="Zinc/RING finger domain, C3HC4 (zinc finger)"/>
    <property type="match status" value="1"/>
</dbReference>
<feature type="region of interest" description="Disordered" evidence="9">
    <location>
        <begin position="373"/>
        <end position="412"/>
    </location>
</feature>
<dbReference type="EC" id="2.3.2.27" evidence="2"/>